<comment type="caution">
    <text evidence="2">The sequence shown here is derived from an EMBL/GenBank/DDBJ whole genome shotgun (WGS) entry which is preliminary data.</text>
</comment>
<dbReference type="InterPro" id="IPR029472">
    <property type="entry name" value="Copia-like_N"/>
</dbReference>
<evidence type="ECO:0000313" key="3">
    <source>
        <dbReference type="Proteomes" id="UP001165190"/>
    </source>
</evidence>
<dbReference type="Pfam" id="PF14244">
    <property type="entry name" value="Retrotran_gag_3"/>
    <property type="match status" value="1"/>
</dbReference>
<reference evidence="2" key="1">
    <citation type="submission" date="2023-05" db="EMBL/GenBank/DDBJ databases">
        <title>Genome and transcriptome analyses reveal genes involved in the formation of fine ridges on petal epidermal cells in Hibiscus trionum.</title>
        <authorList>
            <person name="Koshimizu S."/>
            <person name="Masuda S."/>
            <person name="Ishii T."/>
            <person name="Shirasu K."/>
            <person name="Hoshino A."/>
            <person name="Arita M."/>
        </authorList>
    </citation>
    <scope>NUCLEOTIDE SEQUENCE</scope>
    <source>
        <strain evidence="2">Hamamatsu line</strain>
    </source>
</reference>
<dbReference type="OrthoDB" id="1929700at2759"/>
<keyword evidence="3" id="KW-1185">Reference proteome</keyword>
<evidence type="ECO:0000259" key="1">
    <source>
        <dbReference type="Pfam" id="PF14244"/>
    </source>
</evidence>
<dbReference type="PANTHER" id="PTHR37610:SF101">
    <property type="entry name" value="(RAPE) HYPOTHETICAL PROTEIN"/>
    <property type="match status" value="1"/>
</dbReference>
<evidence type="ECO:0000313" key="2">
    <source>
        <dbReference type="EMBL" id="GMJ15242.1"/>
    </source>
</evidence>
<accession>A0A9W7JKW1</accession>
<gene>
    <name evidence="2" type="ORF">HRI_005193400</name>
</gene>
<organism evidence="2 3">
    <name type="scientific">Hibiscus trionum</name>
    <name type="common">Flower of an hour</name>
    <dbReference type="NCBI Taxonomy" id="183268"/>
    <lineage>
        <taxon>Eukaryota</taxon>
        <taxon>Viridiplantae</taxon>
        <taxon>Streptophyta</taxon>
        <taxon>Embryophyta</taxon>
        <taxon>Tracheophyta</taxon>
        <taxon>Spermatophyta</taxon>
        <taxon>Magnoliopsida</taxon>
        <taxon>eudicotyledons</taxon>
        <taxon>Gunneridae</taxon>
        <taxon>Pentapetalae</taxon>
        <taxon>rosids</taxon>
        <taxon>malvids</taxon>
        <taxon>Malvales</taxon>
        <taxon>Malvaceae</taxon>
        <taxon>Malvoideae</taxon>
        <taxon>Hibiscus</taxon>
    </lineage>
</organism>
<sequence length="100" mass="11579">MQRKTISPYDITSSDNPESLITQIQLKGENYDEWARSLRIALRARKKFGFVDGTIQRLDEKSPDLEDWLTNNSLLVSWIMNTIELSLHSTISHMEVAQEL</sequence>
<proteinExistence type="predicted"/>
<dbReference type="AlphaFoldDB" id="A0A9W7JKW1"/>
<name>A0A9W7JKW1_HIBTR</name>
<dbReference type="PANTHER" id="PTHR37610">
    <property type="entry name" value="CCHC-TYPE DOMAIN-CONTAINING PROTEIN"/>
    <property type="match status" value="1"/>
</dbReference>
<dbReference type="EMBL" id="BSYR01000077">
    <property type="protein sequence ID" value="GMJ15242.1"/>
    <property type="molecule type" value="Genomic_DNA"/>
</dbReference>
<protein>
    <recommendedName>
        <fullName evidence="1">Retrotransposon Copia-like N-terminal domain-containing protein</fullName>
    </recommendedName>
</protein>
<dbReference type="Proteomes" id="UP001165190">
    <property type="component" value="Unassembled WGS sequence"/>
</dbReference>
<feature type="domain" description="Retrotransposon Copia-like N-terminal" evidence="1">
    <location>
        <begin position="13"/>
        <end position="56"/>
    </location>
</feature>